<evidence type="ECO:0000313" key="2">
    <source>
        <dbReference type="EMBL" id="MDH1236528.1"/>
    </source>
</evidence>
<dbReference type="EMBL" id="JAOCAE010000006">
    <property type="protein sequence ID" value="MDH1236528.1"/>
    <property type="molecule type" value="Genomic_DNA"/>
</dbReference>
<dbReference type="RefSeq" id="WP_279641440.1">
    <property type="nucleotide sequence ID" value="NZ_JAOCAE010000006.1"/>
</dbReference>
<proteinExistence type="predicted"/>
<organism evidence="2 3">
    <name type="scientific">Stutzerimonas stutzeri</name>
    <name type="common">Pseudomonas stutzeri</name>
    <dbReference type="NCBI Taxonomy" id="316"/>
    <lineage>
        <taxon>Bacteria</taxon>
        <taxon>Pseudomonadati</taxon>
        <taxon>Pseudomonadota</taxon>
        <taxon>Gammaproteobacteria</taxon>
        <taxon>Pseudomonadales</taxon>
        <taxon>Pseudomonadaceae</taxon>
        <taxon>Stutzerimonas</taxon>
    </lineage>
</organism>
<sequence length="82" mass="9490">MSHAIHNQHVVQYYNDIGDAAQSVGYCEEAMHFYARAQWEESLEELITESEFSPFPIFDTKTQTDTHPISKTTHHSNDEISF</sequence>
<protein>
    <submittedName>
        <fullName evidence="2">Uncharacterized protein</fullName>
    </submittedName>
</protein>
<accession>A0AA42P9T5</accession>
<dbReference type="Proteomes" id="UP001158500">
    <property type="component" value="Unassembled WGS sequence"/>
</dbReference>
<feature type="compositionally biased region" description="Polar residues" evidence="1">
    <location>
        <begin position="60"/>
        <end position="71"/>
    </location>
</feature>
<reference evidence="2" key="1">
    <citation type="submission" date="2022-09" db="EMBL/GenBank/DDBJ databases">
        <title>Intensive care unit water sources are persistently colonized with multi-drug resistant bacteria and are the site of extensive horizontal gene transfer of antibiotic resistance genes.</title>
        <authorList>
            <person name="Diorio-Toth L."/>
        </authorList>
    </citation>
    <scope>NUCLEOTIDE SEQUENCE</scope>
    <source>
        <strain evidence="2">GD03947</strain>
    </source>
</reference>
<evidence type="ECO:0000313" key="3">
    <source>
        <dbReference type="Proteomes" id="UP001158500"/>
    </source>
</evidence>
<comment type="caution">
    <text evidence="2">The sequence shown here is derived from an EMBL/GenBank/DDBJ whole genome shotgun (WGS) entry which is preliminary data.</text>
</comment>
<dbReference type="AlphaFoldDB" id="A0AA42P9T5"/>
<gene>
    <name evidence="2" type="ORF">N5C32_10805</name>
</gene>
<feature type="region of interest" description="Disordered" evidence="1">
    <location>
        <begin position="57"/>
        <end position="82"/>
    </location>
</feature>
<name>A0AA42P9T5_STUST</name>
<evidence type="ECO:0000256" key="1">
    <source>
        <dbReference type="SAM" id="MobiDB-lite"/>
    </source>
</evidence>